<accession>A0ABS1DCV6</accession>
<gene>
    <name evidence="4" type="ORF">CKO28_09135</name>
</gene>
<dbReference type="InterPro" id="IPR011528">
    <property type="entry name" value="NERD"/>
</dbReference>
<evidence type="ECO:0000256" key="2">
    <source>
        <dbReference type="SAM" id="SignalP"/>
    </source>
</evidence>
<keyword evidence="5" id="KW-1185">Reference proteome</keyword>
<keyword evidence="1" id="KW-0472">Membrane</keyword>
<evidence type="ECO:0000259" key="3">
    <source>
        <dbReference type="Pfam" id="PF08378"/>
    </source>
</evidence>
<sequence length="263" mass="28829">MIQQTAQTAVVLTSFLPAVVFAARAVSVAFARPEPRVHDRHVKAVLEDTGLDVLTDVRLDVPERFGEITVSHQLHYVVRLPEQILLIEVVETPGRITQLGDSDEPWEIVRGSDGRKIEIESPYARVDQKVAALRSLFGPGIDVGSSVVLGPDSTIADPQATPRPASLFESAEELGRRLEGRASQGGASRTLAPWEKLQQTPGSAEANDNTFLGMRVNRPRVLRKARTWPRLPWRSRAALSLFWGGLAVVACIATVSFWQAVTI</sequence>
<reference evidence="4 5" key="1">
    <citation type="journal article" date="2020" name="Microorganisms">
        <title>Osmotic Adaptation and Compatible Solute Biosynthesis of Phototrophic Bacteria as Revealed from Genome Analyses.</title>
        <authorList>
            <person name="Imhoff J.F."/>
            <person name="Rahn T."/>
            <person name="Kunzel S."/>
            <person name="Keller A."/>
            <person name="Neulinger S.C."/>
        </authorList>
    </citation>
    <scope>NUCLEOTIDE SEQUENCE [LARGE SCALE GENOMIC DNA]</scope>
    <source>
        <strain evidence="4 5">DSM 9895</strain>
    </source>
</reference>
<evidence type="ECO:0000256" key="1">
    <source>
        <dbReference type="SAM" id="Phobius"/>
    </source>
</evidence>
<evidence type="ECO:0000313" key="4">
    <source>
        <dbReference type="EMBL" id="MBK1668200.1"/>
    </source>
</evidence>
<dbReference type="RefSeq" id="WP_200340406.1">
    <property type="nucleotide sequence ID" value="NZ_NRRL01000018.1"/>
</dbReference>
<proteinExistence type="predicted"/>
<comment type="caution">
    <text evidence="4">The sequence shown here is derived from an EMBL/GenBank/DDBJ whole genome shotgun (WGS) entry which is preliminary data.</text>
</comment>
<dbReference type="Pfam" id="PF08378">
    <property type="entry name" value="NERD"/>
    <property type="match status" value="1"/>
</dbReference>
<feature type="transmembrane region" description="Helical" evidence="1">
    <location>
        <begin position="241"/>
        <end position="261"/>
    </location>
</feature>
<protein>
    <recommendedName>
        <fullName evidence="3">NERD domain-containing protein</fullName>
    </recommendedName>
</protein>
<feature type="chain" id="PRO_5045362498" description="NERD domain-containing protein" evidence="2">
    <location>
        <begin position="23"/>
        <end position="263"/>
    </location>
</feature>
<evidence type="ECO:0000313" key="5">
    <source>
        <dbReference type="Proteomes" id="UP001296873"/>
    </source>
</evidence>
<organism evidence="4 5">
    <name type="scientific">Rhodovibrio sodomensis</name>
    <dbReference type="NCBI Taxonomy" id="1088"/>
    <lineage>
        <taxon>Bacteria</taxon>
        <taxon>Pseudomonadati</taxon>
        <taxon>Pseudomonadota</taxon>
        <taxon>Alphaproteobacteria</taxon>
        <taxon>Rhodospirillales</taxon>
        <taxon>Rhodovibrionaceae</taxon>
        <taxon>Rhodovibrio</taxon>
    </lineage>
</organism>
<feature type="signal peptide" evidence="2">
    <location>
        <begin position="1"/>
        <end position="22"/>
    </location>
</feature>
<keyword evidence="1" id="KW-1133">Transmembrane helix</keyword>
<name>A0ABS1DCV6_9PROT</name>
<dbReference type="EMBL" id="NRRL01000018">
    <property type="protein sequence ID" value="MBK1668200.1"/>
    <property type="molecule type" value="Genomic_DNA"/>
</dbReference>
<keyword evidence="1" id="KW-0812">Transmembrane</keyword>
<keyword evidence="2" id="KW-0732">Signal</keyword>
<feature type="domain" description="NERD" evidence="3">
    <location>
        <begin position="40"/>
        <end position="149"/>
    </location>
</feature>
<dbReference type="Proteomes" id="UP001296873">
    <property type="component" value="Unassembled WGS sequence"/>
</dbReference>